<dbReference type="AlphaFoldDB" id="A0A8J2JL46"/>
<organism evidence="1 2">
    <name type="scientific">Allacma fusca</name>
    <dbReference type="NCBI Taxonomy" id="39272"/>
    <lineage>
        <taxon>Eukaryota</taxon>
        <taxon>Metazoa</taxon>
        <taxon>Ecdysozoa</taxon>
        <taxon>Arthropoda</taxon>
        <taxon>Hexapoda</taxon>
        <taxon>Collembola</taxon>
        <taxon>Symphypleona</taxon>
        <taxon>Sminthuridae</taxon>
        <taxon>Allacma</taxon>
    </lineage>
</organism>
<dbReference type="Proteomes" id="UP000708208">
    <property type="component" value="Unassembled WGS sequence"/>
</dbReference>
<reference evidence="1" key="1">
    <citation type="submission" date="2021-06" db="EMBL/GenBank/DDBJ databases">
        <authorList>
            <person name="Hodson N. C."/>
            <person name="Mongue J. A."/>
            <person name="Jaron S. K."/>
        </authorList>
    </citation>
    <scope>NUCLEOTIDE SEQUENCE</scope>
</reference>
<comment type="caution">
    <text evidence="1">The sequence shown here is derived from an EMBL/GenBank/DDBJ whole genome shotgun (WGS) entry which is preliminary data.</text>
</comment>
<protein>
    <submittedName>
        <fullName evidence="1">Uncharacterized protein</fullName>
    </submittedName>
</protein>
<accession>A0A8J2JL46</accession>
<keyword evidence="2" id="KW-1185">Reference proteome</keyword>
<evidence type="ECO:0000313" key="2">
    <source>
        <dbReference type="Proteomes" id="UP000708208"/>
    </source>
</evidence>
<gene>
    <name evidence="1" type="ORF">AFUS01_LOCUS10276</name>
</gene>
<name>A0A8J2JL46_9HEXA</name>
<evidence type="ECO:0000313" key="1">
    <source>
        <dbReference type="EMBL" id="CAG7721027.1"/>
    </source>
</evidence>
<dbReference type="EMBL" id="CAJVCH010076319">
    <property type="protein sequence ID" value="CAG7721027.1"/>
    <property type="molecule type" value="Genomic_DNA"/>
</dbReference>
<sequence>FRPRMEQGPQHWVVTKITAAGNQ</sequence>
<feature type="non-terminal residue" evidence="1">
    <location>
        <position position="1"/>
    </location>
</feature>
<proteinExistence type="predicted"/>